<gene>
    <name evidence="1" type="ORF">BECKUNK1418G_GA0071005_12182</name>
</gene>
<dbReference type="AlphaFoldDB" id="A0A451AQ97"/>
<proteinExistence type="predicted"/>
<protein>
    <submittedName>
        <fullName evidence="1">Uncharacterized protein</fullName>
    </submittedName>
</protein>
<name>A0A451AQ97_9GAMM</name>
<sequence length="70" mass="7341">MAGEAPSRTIDAQPGKVGTKKVAESVCGWGPAERAPSDRMLSTGGSLHSTPATLVQDFLIVLSKIFQITE</sequence>
<evidence type="ECO:0000313" key="1">
    <source>
        <dbReference type="EMBL" id="VFK68231.1"/>
    </source>
</evidence>
<accession>A0A451AQ97</accession>
<reference evidence="1" key="1">
    <citation type="submission" date="2019-02" db="EMBL/GenBank/DDBJ databases">
        <authorList>
            <person name="Gruber-Vodicka R. H."/>
            <person name="Seah K. B. B."/>
        </authorList>
    </citation>
    <scope>NUCLEOTIDE SEQUENCE</scope>
    <source>
        <strain evidence="1">BECK_BY8</strain>
    </source>
</reference>
<organism evidence="1">
    <name type="scientific">Candidatus Kentrum sp. UNK</name>
    <dbReference type="NCBI Taxonomy" id="2126344"/>
    <lineage>
        <taxon>Bacteria</taxon>
        <taxon>Pseudomonadati</taxon>
        <taxon>Pseudomonadota</taxon>
        <taxon>Gammaproteobacteria</taxon>
        <taxon>Candidatus Kentrum</taxon>
    </lineage>
</organism>
<dbReference type="EMBL" id="CAADFZ010000218">
    <property type="protein sequence ID" value="VFK68231.1"/>
    <property type="molecule type" value="Genomic_DNA"/>
</dbReference>